<comment type="caution">
    <text evidence="3">The sequence shown here is derived from an EMBL/GenBank/DDBJ whole genome shotgun (WGS) entry which is preliminary data.</text>
</comment>
<dbReference type="InterPro" id="IPR001584">
    <property type="entry name" value="Integrase_cat-core"/>
</dbReference>
<dbReference type="InterPro" id="IPR012337">
    <property type="entry name" value="RNaseH-like_sf"/>
</dbReference>
<dbReference type="Pfam" id="PF14223">
    <property type="entry name" value="Retrotran_gag_2"/>
    <property type="match status" value="1"/>
</dbReference>
<accession>A0A371FLV8</accession>
<dbReference type="Proteomes" id="UP000257109">
    <property type="component" value="Unassembled WGS sequence"/>
</dbReference>
<dbReference type="InterPro" id="IPR057670">
    <property type="entry name" value="SH3_retrovirus"/>
</dbReference>
<dbReference type="InterPro" id="IPR039537">
    <property type="entry name" value="Retrotran_Ty1/copia-like"/>
</dbReference>
<dbReference type="InterPro" id="IPR036397">
    <property type="entry name" value="RNaseH_sf"/>
</dbReference>
<dbReference type="Gene3D" id="3.30.420.10">
    <property type="entry name" value="Ribonuclease H-like superfamily/Ribonuclease H"/>
    <property type="match status" value="1"/>
</dbReference>
<keyword evidence="4" id="KW-1185">Reference proteome</keyword>
<dbReference type="GO" id="GO:0003676">
    <property type="term" value="F:nucleic acid binding"/>
    <property type="evidence" value="ECO:0007669"/>
    <property type="project" value="InterPro"/>
</dbReference>
<name>A0A371FLV8_MUCPR</name>
<dbReference type="GO" id="GO:0006508">
    <property type="term" value="P:proteolysis"/>
    <property type="evidence" value="ECO:0007669"/>
    <property type="project" value="UniProtKB-KW"/>
</dbReference>
<feature type="domain" description="Integrase catalytic" evidence="2">
    <location>
        <begin position="270"/>
        <end position="378"/>
    </location>
</feature>
<keyword evidence="1" id="KW-0645">Protease</keyword>
<protein>
    <recommendedName>
        <fullName evidence="2">Integrase catalytic domain-containing protein</fullName>
    </recommendedName>
</protein>
<feature type="non-terminal residue" evidence="3">
    <location>
        <position position="590"/>
    </location>
</feature>
<dbReference type="OrthoDB" id="418757at2759"/>
<evidence type="ECO:0000259" key="2">
    <source>
        <dbReference type="PROSITE" id="PS50994"/>
    </source>
</evidence>
<proteinExistence type="predicted"/>
<dbReference type="PANTHER" id="PTHR42648:SF28">
    <property type="entry name" value="TRANSPOSON-ENCODED PROTEIN WITH RIBONUCLEASE H-LIKE AND RETROVIRUS ZINC FINGER-LIKE DOMAINS"/>
    <property type="match status" value="1"/>
</dbReference>
<keyword evidence="1" id="KW-0378">Hydrolase</keyword>
<dbReference type="GO" id="GO:0008233">
    <property type="term" value="F:peptidase activity"/>
    <property type="evidence" value="ECO:0007669"/>
    <property type="project" value="UniProtKB-KW"/>
</dbReference>
<evidence type="ECO:0000313" key="4">
    <source>
        <dbReference type="Proteomes" id="UP000257109"/>
    </source>
</evidence>
<dbReference type="PANTHER" id="PTHR42648">
    <property type="entry name" value="TRANSPOSASE, PUTATIVE-RELATED"/>
    <property type="match status" value="1"/>
</dbReference>
<dbReference type="SUPFAM" id="SSF53098">
    <property type="entry name" value="Ribonuclease H-like"/>
    <property type="match status" value="1"/>
</dbReference>
<evidence type="ECO:0000313" key="3">
    <source>
        <dbReference type="EMBL" id="RDX79232.1"/>
    </source>
</evidence>
<dbReference type="STRING" id="157652.A0A371FLV8"/>
<evidence type="ECO:0000256" key="1">
    <source>
        <dbReference type="ARBA" id="ARBA00022670"/>
    </source>
</evidence>
<sequence>MDDNVYNHITSETHAWTLWENTASLYASKCGNNKLFLLNSIVNLKFKENASLSYHLNEFQGIFLSNFEDEILGLILLNSLLESWETFKVSFTNSAPNDVCLSLKIGREVRKREEKRAKISLSPGTRMWTVIKQDIYRSIISCGKKRTKEKMDHDDDDDHFTIAIGDDLVILQDFESVNLVSNESMWIIHSSTTFHVTPRKEFFTSYTSSDFGVLKMGNDGLSKVIGVSDVCLQTNIGVQLWLKRVKHALDVRFNLIFMHGDYDNHFVSFKKHPPLRKSELLELMHFNVKSFSGTLYFVTFIDDYFRKLWVYTLKTKDQVLEKFKQFQALVERQLGKKVKCIHFDNGGEYCGTFDGIKHENNPPKTPQLNGLVERMNRTSIERGEAFYTVVHVINLSLAVALNTKVFVHVPKDERSKLDMKTSKCIFIGYGQDKYGYGLYDPVEKKFVRSRDVQFMEDQTVEDINKVKKTTLEKDNSLSEIDLVQMLVHDLDTIENNVQNGEQHDYVDENLGDAPKPPLVQLRKSNRQRQSSTRYPSDEYVILTDGEELECYQEAMESEERQKWLDAMQDEIKSLHDNHTYDLVKLPKGKK</sequence>
<organism evidence="3 4">
    <name type="scientific">Mucuna pruriens</name>
    <name type="common">Velvet bean</name>
    <name type="synonym">Dolichos pruriens</name>
    <dbReference type="NCBI Taxonomy" id="157652"/>
    <lineage>
        <taxon>Eukaryota</taxon>
        <taxon>Viridiplantae</taxon>
        <taxon>Streptophyta</taxon>
        <taxon>Embryophyta</taxon>
        <taxon>Tracheophyta</taxon>
        <taxon>Spermatophyta</taxon>
        <taxon>Magnoliopsida</taxon>
        <taxon>eudicotyledons</taxon>
        <taxon>Gunneridae</taxon>
        <taxon>Pentapetalae</taxon>
        <taxon>rosids</taxon>
        <taxon>fabids</taxon>
        <taxon>Fabales</taxon>
        <taxon>Fabaceae</taxon>
        <taxon>Papilionoideae</taxon>
        <taxon>50 kb inversion clade</taxon>
        <taxon>NPAAA clade</taxon>
        <taxon>indigoferoid/millettioid clade</taxon>
        <taxon>Phaseoleae</taxon>
        <taxon>Mucuna</taxon>
    </lineage>
</organism>
<dbReference type="EMBL" id="QJKJ01008599">
    <property type="protein sequence ID" value="RDX79232.1"/>
    <property type="molecule type" value="Genomic_DNA"/>
</dbReference>
<dbReference type="Pfam" id="PF25597">
    <property type="entry name" value="SH3_retrovirus"/>
    <property type="match status" value="1"/>
</dbReference>
<gene>
    <name evidence="3" type="ORF">CR513_40372</name>
</gene>
<dbReference type="InterPro" id="IPR054722">
    <property type="entry name" value="PolX-like_BBD"/>
</dbReference>
<feature type="non-terminal residue" evidence="3">
    <location>
        <position position="1"/>
    </location>
</feature>
<dbReference type="Pfam" id="PF22936">
    <property type="entry name" value="Pol_BBD"/>
    <property type="match status" value="1"/>
</dbReference>
<dbReference type="AlphaFoldDB" id="A0A371FLV8"/>
<reference evidence="3" key="1">
    <citation type="submission" date="2018-05" db="EMBL/GenBank/DDBJ databases">
        <title>Draft genome of Mucuna pruriens seed.</title>
        <authorList>
            <person name="Nnadi N.E."/>
            <person name="Vos R."/>
            <person name="Hasami M.H."/>
            <person name="Devisetty U.K."/>
            <person name="Aguiy J.C."/>
        </authorList>
    </citation>
    <scope>NUCLEOTIDE SEQUENCE [LARGE SCALE GENOMIC DNA]</scope>
    <source>
        <strain evidence="3">JCA_2017</strain>
    </source>
</reference>
<dbReference type="GO" id="GO:0015074">
    <property type="term" value="P:DNA integration"/>
    <property type="evidence" value="ECO:0007669"/>
    <property type="project" value="InterPro"/>
</dbReference>
<dbReference type="PROSITE" id="PS50994">
    <property type="entry name" value="INTEGRASE"/>
    <property type="match status" value="1"/>
</dbReference>